<dbReference type="AlphaFoldDB" id="A0A0K2SYF3"/>
<name>A0A0K2SYF3_LEPSM</name>
<dbReference type="EMBL" id="HACA01001448">
    <property type="protein sequence ID" value="CDW18809.1"/>
    <property type="molecule type" value="Transcribed_RNA"/>
</dbReference>
<reference evidence="1" key="1">
    <citation type="submission" date="2014-05" db="EMBL/GenBank/DDBJ databases">
        <authorList>
            <person name="Chronopoulou M."/>
        </authorList>
    </citation>
    <scope>NUCLEOTIDE SEQUENCE</scope>
    <source>
        <tissue evidence="1">Whole organism</tissue>
    </source>
</reference>
<protein>
    <submittedName>
        <fullName evidence="1">Uncharacterized protein</fullName>
    </submittedName>
</protein>
<evidence type="ECO:0000313" key="1">
    <source>
        <dbReference type="EMBL" id="CDW18809.1"/>
    </source>
</evidence>
<sequence length="88" mass="10171">SSVLAEPSFDGIRLEHAEEYIEVFIKEKILCQIYCSKAGFCCEARCFTVLLFDEKVDKNSRKGEAKFVLLRDWFPKLISLFLANSRCL</sequence>
<feature type="non-terminal residue" evidence="1">
    <location>
        <position position="1"/>
    </location>
</feature>
<proteinExistence type="predicted"/>
<organism evidence="1">
    <name type="scientific">Lepeophtheirus salmonis</name>
    <name type="common">Salmon louse</name>
    <name type="synonym">Caligus salmonis</name>
    <dbReference type="NCBI Taxonomy" id="72036"/>
    <lineage>
        <taxon>Eukaryota</taxon>
        <taxon>Metazoa</taxon>
        <taxon>Ecdysozoa</taxon>
        <taxon>Arthropoda</taxon>
        <taxon>Crustacea</taxon>
        <taxon>Multicrustacea</taxon>
        <taxon>Hexanauplia</taxon>
        <taxon>Copepoda</taxon>
        <taxon>Siphonostomatoida</taxon>
        <taxon>Caligidae</taxon>
        <taxon>Lepeophtheirus</taxon>
    </lineage>
</organism>
<accession>A0A0K2SYF3</accession>